<evidence type="ECO:0000313" key="6">
    <source>
        <dbReference type="Proteomes" id="UP000095621"/>
    </source>
</evidence>
<evidence type="ECO:0000313" key="9">
    <source>
        <dbReference type="Proteomes" id="UP000285844"/>
    </source>
</evidence>
<evidence type="ECO:0000313" key="4">
    <source>
        <dbReference type="EMBL" id="RHD07475.1"/>
    </source>
</evidence>
<dbReference type="EMBL" id="QROY01000004">
    <property type="protein sequence ID" value="RHL69231.1"/>
    <property type="molecule type" value="Genomic_DNA"/>
</dbReference>
<dbReference type="Proteomes" id="UP000285201">
    <property type="component" value="Unassembled WGS sequence"/>
</dbReference>
<dbReference type="GO" id="GO:0000428">
    <property type="term" value="C:DNA-directed RNA polymerase complex"/>
    <property type="evidence" value="ECO:0007669"/>
    <property type="project" value="UniProtKB-KW"/>
</dbReference>
<keyword evidence="2" id="KW-0240">DNA-directed RNA polymerase</keyword>
<dbReference type="Gene3D" id="2.20.28.30">
    <property type="entry name" value="RNA polymerase ii, chain L"/>
    <property type="match status" value="2"/>
</dbReference>
<dbReference type="EMBL" id="QSIS01000013">
    <property type="protein sequence ID" value="RHD07475.1"/>
    <property type="molecule type" value="Genomic_DNA"/>
</dbReference>
<dbReference type="EMBL" id="QSHM01000008">
    <property type="protein sequence ID" value="RHC12970.1"/>
    <property type="molecule type" value="Genomic_DNA"/>
</dbReference>
<feature type="transmembrane region" description="Helical" evidence="1">
    <location>
        <begin position="318"/>
        <end position="340"/>
    </location>
</feature>
<name>A0A174Z1N3_9FIRM</name>
<reference evidence="2 6" key="1">
    <citation type="submission" date="2015-09" db="EMBL/GenBank/DDBJ databases">
        <authorList>
            <consortium name="Pathogen Informatics"/>
        </authorList>
    </citation>
    <scope>NUCLEOTIDE SEQUENCE [LARGE SCALE GENOMIC DNA]</scope>
    <source>
        <strain evidence="2 6">2789STDY5834875</strain>
    </source>
</reference>
<organism evidence="2 6">
    <name type="scientific">Lachnospira eligens</name>
    <dbReference type="NCBI Taxonomy" id="39485"/>
    <lineage>
        <taxon>Bacteria</taxon>
        <taxon>Bacillati</taxon>
        <taxon>Bacillota</taxon>
        <taxon>Clostridia</taxon>
        <taxon>Lachnospirales</taxon>
        <taxon>Lachnospiraceae</taxon>
        <taxon>Lachnospira</taxon>
    </lineage>
</organism>
<keyword evidence="1" id="KW-0812">Transmembrane</keyword>
<reference evidence="7 8" key="2">
    <citation type="submission" date="2018-08" db="EMBL/GenBank/DDBJ databases">
        <title>A genome reference for cultivated species of the human gut microbiota.</title>
        <authorList>
            <person name="Zou Y."/>
            <person name="Xue W."/>
            <person name="Luo G."/>
        </authorList>
    </citation>
    <scope>NUCLEOTIDE SEQUENCE [LARGE SCALE GENOMIC DNA]</scope>
    <source>
        <strain evidence="5 8">AF36-7BH</strain>
        <strain evidence="4 7">AM32-2AC</strain>
        <strain evidence="3 9">AM37-3BH</strain>
    </source>
</reference>
<dbReference type="Proteomes" id="UP000095621">
    <property type="component" value="Unassembled WGS sequence"/>
</dbReference>
<accession>A0A174Z1N3</accession>
<keyword evidence="1" id="KW-1133">Transmembrane helix</keyword>
<evidence type="ECO:0000313" key="3">
    <source>
        <dbReference type="EMBL" id="RHC12970.1"/>
    </source>
</evidence>
<dbReference type="Proteomes" id="UP000284794">
    <property type="component" value="Unassembled WGS sequence"/>
</dbReference>
<evidence type="ECO:0000313" key="2">
    <source>
        <dbReference type="EMBL" id="CUQ77891.1"/>
    </source>
</evidence>
<sequence length="341" mass="38799">MPTIYKCPGCGAAMEFDSTTQKLGCPSCGMQIDVREYEEKYSQNSTQGEYDKEMKMYHCNTCGAELVADEYTSATFCSFCGNPTLVEDRLKGEFKPSTIIPFKINKDKAVEIYKNWCKKGPLTPSALSRNSTIEKISGLYVPYWLYDYSAQTDMHANAERVRTTRKGDTEYIYTDHFQVFRNISAKFEKIPADASEKMPDDAMDKLEPFNYNELTAFSMPYLSGYLSERYNYTADQIQERATRRADKYITDIAMSTITGYSSVNIIHNDITMRPTGSQYALFPVWVLNYRFNKKNFQFMLNGQTGKIVADRPISGKKAFGFGAGIFIVTLIITMFGGLLFI</sequence>
<dbReference type="RefSeq" id="WP_055215797.1">
    <property type="nucleotide sequence ID" value="NZ_CZBU01000004.1"/>
</dbReference>
<protein>
    <submittedName>
        <fullName evidence="2">DNA-directed RNA polymerase subunit P</fullName>
    </submittedName>
</protein>
<keyword evidence="2" id="KW-0804">Transcription</keyword>
<keyword evidence="1" id="KW-0472">Membrane</keyword>
<proteinExistence type="predicted"/>
<evidence type="ECO:0000313" key="5">
    <source>
        <dbReference type="EMBL" id="RHL69231.1"/>
    </source>
</evidence>
<dbReference type="Proteomes" id="UP000285844">
    <property type="component" value="Unassembled WGS sequence"/>
</dbReference>
<evidence type="ECO:0000313" key="8">
    <source>
        <dbReference type="Proteomes" id="UP000285201"/>
    </source>
</evidence>
<evidence type="ECO:0000313" key="7">
    <source>
        <dbReference type="Proteomes" id="UP000284794"/>
    </source>
</evidence>
<gene>
    <name evidence="5" type="ORF">DW007_06770</name>
    <name evidence="4" type="ORF">DW811_09795</name>
    <name evidence="3" type="ORF">DW858_08275</name>
    <name evidence="2" type="ORF">ERS852490_01790</name>
</gene>
<dbReference type="EMBL" id="CZBU01000004">
    <property type="protein sequence ID" value="CUQ77891.1"/>
    <property type="molecule type" value="Genomic_DNA"/>
</dbReference>
<dbReference type="PANTHER" id="PTHR37826">
    <property type="entry name" value="FLOTILLIN BAND_7_5 DOMAIN PROTEIN"/>
    <property type="match status" value="1"/>
</dbReference>
<dbReference type="OrthoDB" id="3182597at2"/>
<evidence type="ECO:0000256" key="1">
    <source>
        <dbReference type="SAM" id="Phobius"/>
    </source>
</evidence>
<dbReference type="PANTHER" id="PTHR37826:SF3">
    <property type="entry name" value="J DOMAIN-CONTAINING PROTEIN"/>
    <property type="match status" value="1"/>
</dbReference>
<dbReference type="AlphaFoldDB" id="A0A174Z1N3"/>